<dbReference type="PRINTS" id="PR00320">
    <property type="entry name" value="GPROTEINBRPT"/>
</dbReference>
<dbReference type="InterPro" id="IPR036322">
    <property type="entry name" value="WD40_repeat_dom_sf"/>
</dbReference>
<dbReference type="GO" id="GO:0008757">
    <property type="term" value="F:S-adenosylmethionine-dependent methyltransferase activity"/>
    <property type="evidence" value="ECO:0007669"/>
    <property type="project" value="UniProtKB-ARBA"/>
</dbReference>
<sequence length="642" mass="70501">MNKPPPSVLQTPGFAHYSLAWSPFHTSRIALASSANYGLVGNGRLHLVSLAPGAGGVPALNVDKYYETQDGLYDVAWSEIHENQLVTASGDGSIRLWDVMLNDLPIRAWQEHTREVFSVDWSNLQKDLFVSSSWDGTVKLWSPERPRSISTLHAHHSCVYQALFSPHQPGVIATCSTDGTMRLFDMRTPAYLPSGPPNSNFNTPLSAPVLTVPVSTTEVLSLDWNKYRPYVLATAGVDKGVKVWDCRMVKTGPEAGQEAVGGICELGLAGHEYAVRKVQWSPHRADVLASASYDMTCRIWSTTPAPGRTHLLHIHDPHSEFVVGCAWSLYDEGVIGSCFPPELHGKNVVYELETMSSNLRDDSDPEDILSSSLGTLYDYAAITYSSAGSVFTYTVPGDIVSKLGRHLTHGESPSADLTITLTTPDTKAANWHLHASSIWVSSLYLAGHLDELGLAAHNQPLSILELGASAGLPGILIAKLYENIRVTVSDYPDDELIRTLAANVARNEVEKRCTAVPYGWGSDPSVLLQDVPDGYDVIIAADTLWNPELHSVFIQSLALTLRKRDDARVHLVAGLHTGRYTIEAFLKAVQAFGLEIESAVEREVEGGHARPWSVDWAEGEDDGERRRWVVWMVLKWARQEGP</sequence>
<evidence type="ECO:0000256" key="4">
    <source>
        <dbReference type="ARBA" id="ARBA00022490"/>
    </source>
</evidence>
<keyword evidence="8" id="KW-0576">Peroxisome</keyword>
<feature type="repeat" description="WD" evidence="11">
    <location>
        <begin position="65"/>
        <end position="99"/>
    </location>
</feature>
<dbReference type="Pfam" id="PF10294">
    <property type="entry name" value="Methyltransf_16"/>
    <property type="match status" value="1"/>
</dbReference>
<dbReference type="EMBL" id="ML213519">
    <property type="protein sequence ID" value="TFK48555.1"/>
    <property type="molecule type" value="Genomic_DNA"/>
</dbReference>
<comment type="subcellular location">
    <subcellularLocation>
        <location evidence="2">Cytoplasm</location>
        <location evidence="2">Cytosol</location>
    </subcellularLocation>
    <subcellularLocation>
        <location evidence="1">Peroxisome matrix</location>
    </subcellularLocation>
</comment>
<dbReference type="Gene3D" id="2.130.10.10">
    <property type="entry name" value="YVTN repeat-like/Quinoprotein amine dehydrogenase"/>
    <property type="match status" value="1"/>
</dbReference>
<dbReference type="InterPro" id="IPR020472">
    <property type="entry name" value="WD40_PAC1"/>
</dbReference>
<evidence type="ECO:0000256" key="3">
    <source>
        <dbReference type="ARBA" id="ARBA00022448"/>
    </source>
</evidence>
<dbReference type="PROSITE" id="PS50082">
    <property type="entry name" value="WD_REPEATS_2"/>
    <property type="match status" value="4"/>
</dbReference>
<reference evidence="12 13" key="1">
    <citation type="journal article" date="2019" name="Nat. Ecol. Evol.">
        <title>Megaphylogeny resolves global patterns of mushroom evolution.</title>
        <authorList>
            <person name="Varga T."/>
            <person name="Krizsan K."/>
            <person name="Foldi C."/>
            <person name="Dima B."/>
            <person name="Sanchez-Garcia M."/>
            <person name="Sanchez-Ramirez S."/>
            <person name="Szollosi G.J."/>
            <person name="Szarkandi J.G."/>
            <person name="Papp V."/>
            <person name="Albert L."/>
            <person name="Andreopoulos W."/>
            <person name="Angelini C."/>
            <person name="Antonin V."/>
            <person name="Barry K.W."/>
            <person name="Bougher N.L."/>
            <person name="Buchanan P."/>
            <person name="Buyck B."/>
            <person name="Bense V."/>
            <person name="Catcheside P."/>
            <person name="Chovatia M."/>
            <person name="Cooper J."/>
            <person name="Damon W."/>
            <person name="Desjardin D."/>
            <person name="Finy P."/>
            <person name="Geml J."/>
            <person name="Haridas S."/>
            <person name="Hughes K."/>
            <person name="Justo A."/>
            <person name="Karasinski D."/>
            <person name="Kautmanova I."/>
            <person name="Kiss B."/>
            <person name="Kocsube S."/>
            <person name="Kotiranta H."/>
            <person name="LaButti K.M."/>
            <person name="Lechner B.E."/>
            <person name="Liimatainen K."/>
            <person name="Lipzen A."/>
            <person name="Lukacs Z."/>
            <person name="Mihaltcheva S."/>
            <person name="Morgado L.N."/>
            <person name="Niskanen T."/>
            <person name="Noordeloos M.E."/>
            <person name="Ohm R.A."/>
            <person name="Ortiz-Santana B."/>
            <person name="Ovrebo C."/>
            <person name="Racz N."/>
            <person name="Riley R."/>
            <person name="Savchenko A."/>
            <person name="Shiryaev A."/>
            <person name="Soop K."/>
            <person name="Spirin V."/>
            <person name="Szebenyi C."/>
            <person name="Tomsovsky M."/>
            <person name="Tulloss R.E."/>
            <person name="Uehling J."/>
            <person name="Grigoriev I.V."/>
            <person name="Vagvolgyi C."/>
            <person name="Papp T."/>
            <person name="Martin F.M."/>
            <person name="Miettinen O."/>
            <person name="Hibbett D.S."/>
            <person name="Nagy L.G."/>
        </authorList>
    </citation>
    <scope>NUCLEOTIDE SEQUENCE [LARGE SCALE GENOMIC DNA]</scope>
    <source>
        <strain evidence="12 13">OMC1185</strain>
    </source>
</reference>
<feature type="repeat" description="WD" evidence="11">
    <location>
        <begin position="152"/>
        <end position="194"/>
    </location>
</feature>
<accession>A0A5C3MUP8</accession>
<dbReference type="InterPro" id="IPR001680">
    <property type="entry name" value="WD40_rpt"/>
</dbReference>
<dbReference type="InterPro" id="IPR029063">
    <property type="entry name" value="SAM-dependent_MTases_sf"/>
</dbReference>
<dbReference type="AlphaFoldDB" id="A0A5C3MUP8"/>
<dbReference type="Gene3D" id="3.40.50.150">
    <property type="entry name" value="Vaccinia Virus protein VP39"/>
    <property type="match status" value="1"/>
</dbReference>
<dbReference type="PROSITE" id="PS50294">
    <property type="entry name" value="WD_REPEATS_REGION"/>
    <property type="match status" value="2"/>
</dbReference>
<dbReference type="InterPro" id="IPR019410">
    <property type="entry name" value="Methyltransf_16"/>
</dbReference>
<dbReference type="SUPFAM" id="SSF53335">
    <property type="entry name" value="S-adenosyl-L-methionine-dependent methyltransferases"/>
    <property type="match status" value="1"/>
</dbReference>
<keyword evidence="13" id="KW-1185">Reference proteome</keyword>
<evidence type="ECO:0000313" key="12">
    <source>
        <dbReference type="EMBL" id="TFK48555.1"/>
    </source>
</evidence>
<evidence type="ECO:0000256" key="1">
    <source>
        <dbReference type="ARBA" id="ARBA00004253"/>
    </source>
</evidence>
<evidence type="ECO:0000256" key="7">
    <source>
        <dbReference type="ARBA" id="ARBA00022927"/>
    </source>
</evidence>
<organism evidence="12 13">
    <name type="scientific">Heliocybe sulcata</name>
    <dbReference type="NCBI Taxonomy" id="5364"/>
    <lineage>
        <taxon>Eukaryota</taxon>
        <taxon>Fungi</taxon>
        <taxon>Dikarya</taxon>
        <taxon>Basidiomycota</taxon>
        <taxon>Agaricomycotina</taxon>
        <taxon>Agaricomycetes</taxon>
        <taxon>Gloeophyllales</taxon>
        <taxon>Gloeophyllaceae</taxon>
        <taxon>Heliocybe</taxon>
    </lineage>
</organism>
<feature type="repeat" description="WD" evidence="11">
    <location>
        <begin position="268"/>
        <end position="301"/>
    </location>
</feature>
<dbReference type="PANTHER" id="PTHR46027:SF1">
    <property type="entry name" value="PEROXISOMAL TARGETING SIGNAL 2 RECEPTOR"/>
    <property type="match status" value="1"/>
</dbReference>
<dbReference type="SUPFAM" id="SSF50978">
    <property type="entry name" value="WD40 repeat-like"/>
    <property type="match status" value="1"/>
</dbReference>
<keyword evidence="7" id="KW-0653">Protein transport</keyword>
<evidence type="ECO:0000256" key="11">
    <source>
        <dbReference type="PROSITE-ProRule" id="PRU00221"/>
    </source>
</evidence>
<dbReference type="SMART" id="SM00320">
    <property type="entry name" value="WD40"/>
    <property type="match status" value="5"/>
</dbReference>
<dbReference type="InterPro" id="IPR019775">
    <property type="entry name" value="WD40_repeat_CS"/>
</dbReference>
<evidence type="ECO:0000256" key="2">
    <source>
        <dbReference type="ARBA" id="ARBA00004514"/>
    </source>
</evidence>
<dbReference type="GO" id="GO:0016558">
    <property type="term" value="P:protein import into peroxisome matrix"/>
    <property type="evidence" value="ECO:0007669"/>
    <property type="project" value="InterPro"/>
</dbReference>
<evidence type="ECO:0000256" key="6">
    <source>
        <dbReference type="ARBA" id="ARBA00022737"/>
    </source>
</evidence>
<dbReference type="Pfam" id="PF00400">
    <property type="entry name" value="WD40"/>
    <property type="match status" value="5"/>
</dbReference>
<evidence type="ECO:0000256" key="9">
    <source>
        <dbReference type="ARBA" id="ARBA00024017"/>
    </source>
</evidence>
<protein>
    <recommendedName>
        <fullName evidence="10">Peroxin-7</fullName>
    </recommendedName>
</protein>
<dbReference type="GO" id="GO:0005829">
    <property type="term" value="C:cytosol"/>
    <property type="evidence" value="ECO:0007669"/>
    <property type="project" value="UniProtKB-SubCell"/>
</dbReference>
<keyword evidence="5 11" id="KW-0853">WD repeat</keyword>
<name>A0A5C3MUP8_9AGAM</name>
<evidence type="ECO:0000256" key="8">
    <source>
        <dbReference type="ARBA" id="ARBA00023140"/>
    </source>
</evidence>
<comment type="similarity">
    <text evidence="9">Belongs to the WD repeat peroxin-7 family.</text>
</comment>
<dbReference type="InterPro" id="IPR044536">
    <property type="entry name" value="PEX7"/>
</dbReference>
<dbReference type="GO" id="GO:0005782">
    <property type="term" value="C:peroxisomal matrix"/>
    <property type="evidence" value="ECO:0007669"/>
    <property type="project" value="UniProtKB-SubCell"/>
</dbReference>
<keyword evidence="3" id="KW-0813">Transport</keyword>
<feature type="repeat" description="WD" evidence="11">
    <location>
        <begin position="109"/>
        <end position="151"/>
    </location>
</feature>
<dbReference type="GO" id="GO:0005053">
    <property type="term" value="F:peroxisome matrix targeting signal-2 binding"/>
    <property type="evidence" value="ECO:0007669"/>
    <property type="project" value="InterPro"/>
</dbReference>
<keyword evidence="6" id="KW-0677">Repeat</keyword>
<dbReference type="PROSITE" id="PS00678">
    <property type="entry name" value="WD_REPEATS_1"/>
    <property type="match status" value="1"/>
</dbReference>
<dbReference type="OrthoDB" id="273771at2759"/>
<dbReference type="Proteomes" id="UP000305948">
    <property type="component" value="Unassembled WGS sequence"/>
</dbReference>
<proteinExistence type="inferred from homology"/>
<dbReference type="PANTHER" id="PTHR46027">
    <property type="entry name" value="PEROXISOMAL TARGETING SIGNAL 2 RECEPTOR"/>
    <property type="match status" value="1"/>
</dbReference>
<dbReference type="CDD" id="cd02440">
    <property type="entry name" value="AdoMet_MTases"/>
    <property type="match status" value="1"/>
</dbReference>
<dbReference type="InterPro" id="IPR015943">
    <property type="entry name" value="WD40/YVTN_repeat-like_dom_sf"/>
</dbReference>
<keyword evidence="4" id="KW-0963">Cytoplasm</keyword>
<gene>
    <name evidence="12" type="ORF">OE88DRAFT_1647112</name>
</gene>
<evidence type="ECO:0000313" key="13">
    <source>
        <dbReference type="Proteomes" id="UP000305948"/>
    </source>
</evidence>
<evidence type="ECO:0000256" key="10">
    <source>
        <dbReference type="ARBA" id="ARBA00032565"/>
    </source>
</evidence>
<dbReference type="STRING" id="5364.A0A5C3MUP8"/>
<evidence type="ECO:0000256" key="5">
    <source>
        <dbReference type="ARBA" id="ARBA00022574"/>
    </source>
</evidence>